<dbReference type="Gene3D" id="3.50.70.10">
    <property type="match status" value="1"/>
</dbReference>
<dbReference type="GO" id="GO:0016872">
    <property type="term" value="F:intramolecular lyase activity"/>
    <property type="evidence" value="ECO:0007669"/>
    <property type="project" value="InterPro"/>
</dbReference>
<name>A0A813KPP5_POLGL</name>
<reference evidence="2" key="1">
    <citation type="submission" date="2021-02" db="EMBL/GenBank/DDBJ databases">
        <authorList>
            <person name="Dougan E. K."/>
            <person name="Rhodes N."/>
            <person name="Thang M."/>
            <person name="Chan C."/>
        </authorList>
    </citation>
    <scope>NUCLEOTIDE SEQUENCE</scope>
</reference>
<dbReference type="SUPFAM" id="SSF54626">
    <property type="entry name" value="Chalcone isomerase"/>
    <property type="match status" value="1"/>
</dbReference>
<dbReference type="PANTHER" id="PTHR47698">
    <property type="entry name" value="FATTY-ACID-BINDING PROTEIN 3, CHLOROPLASTIC"/>
    <property type="match status" value="1"/>
</dbReference>
<proteinExistence type="predicted"/>
<organism evidence="2 3">
    <name type="scientific">Polarella glacialis</name>
    <name type="common">Dinoflagellate</name>
    <dbReference type="NCBI Taxonomy" id="89957"/>
    <lineage>
        <taxon>Eukaryota</taxon>
        <taxon>Sar</taxon>
        <taxon>Alveolata</taxon>
        <taxon>Dinophyceae</taxon>
        <taxon>Suessiales</taxon>
        <taxon>Suessiaceae</taxon>
        <taxon>Polarella</taxon>
    </lineage>
</organism>
<accession>A0A813KPP5</accession>
<evidence type="ECO:0000259" key="1">
    <source>
        <dbReference type="Pfam" id="PF16036"/>
    </source>
</evidence>
<comment type="caution">
    <text evidence="2">The sequence shown here is derived from an EMBL/GenBank/DDBJ whole genome shotgun (WGS) entry which is preliminary data.</text>
</comment>
<dbReference type="Pfam" id="PF16036">
    <property type="entry name" value="Chalcone_3"/>
    <property type="match status" value="1"/>
</dbReference>
<feature type="non-terminal residue" evidence="2">
    <location>
        <position position="218"/>
    </location>
</feature>
<dbReference type="InterPro" id="IPR016088">
    <property type="entry name" value="Chalcone_isomerase_3-sand"/>
</dbReference>
<feature type="domain" description="Chalcone isomerase" evidence="1">
    <location>
        <begin position="37"/>
        <end position="193"/>
    </location>
</feature>
<dbReference type="AlphaFoldDB" id="A0A813KPP5"/>
<protein>
    <recommendedName>
        <fullName evidence="1">Chalcone isomerase domain-containing protein</fullName>
    </recommendedName>
</protein>
<dbReference type="Proteomes" id="UP000626109">
    <property type="component" value="Unassembled WGS sequence"/>
</dbReference>
<dbReference type="PANTHER" id="PTHR47698:SF2">
    <property type="entry name" value="FATTY-ACID-BINDING PROTEIN 3, CHLOROPLASTIC"/>
    <property type="match status" value="1"/>
</dbReference>
<dbReference type="InterPro" id="IPR036298">
    <property type="entry name" value="Chalcone_isomerase_sf"/>
</dbReference>
<evidence type="ECO:0000313" key="3">
    <source>
        <dbReference type="Proteomes" id="UP000626109"/>
    </source>
</evidence>
<evidence type="ECO:0000313" key="2">
    <source>
        <dbReference type="EMBL" id="CAE8709773.1"/>
    </source>
</evidence>
<sequence length="218" mass="23509">HSWLLVRSLPGSAHWAGMLAAVGVAESETGTEFPETVNGQELVATGAKSKFGGIKVYSVGFYLDKSCRLWGKRGIGTQQLTDESGGKATLRMVVASSLVTRSMLVGKLKEKIGPRLQLTELQKVEVLATFERALKDGPTFGRGTVLHFACNKAGVEVRVGDRHKVEVKSSELARALLAAYLDGDATLPAFRDDILSRVTAGLQSDNNSNKQQQHQTTL</sequence>
<dbReference type="EMBL" id="CAJNNW010031889">
    <property type="protein sequence ID" value="CAE8709773.1"/>
    <property type="molecule type" value="Genomic_DNA"/>
</dbReference>
<gene>
    <name evidence="2" type="ORF">PGLA2088_LOCUS35624</name>
</gene>
<dbReference type="InterPro" id="IPR016087">
    <property type="entry name" value="Chalcone_isomerase"/>
</dbReference>